<feature type="transmembrane region" description="Helical" evidence="9">
    <location>
        <begin position="630"/>
        <end position="655"/>
    </location>
</feature>
<feature type="transmembrane region" description="Helical" evidence="9">
    <location>
        <begin position="699"/>
        <end position="718"/>
    </location>
</feature>
<evidence type="ECO:0000256" key="5">
    <source>
        <dbReference type="ARBA" id="ARBA00023136"/>
    </source>
</evidence>
<feature type="transmembrane region" description="Helical" evidence="9">
    <location>
        <begin position="924"/>
        <end position="945"/>
    </location>
</feature>
<dbReference type="InterPro" id="IPR011701">
    <property type="entry name" value="MFS"/>
</dbReference>
<dbReference type="FunFam" id="1.20.1250.20:FF:000064">
    <property type="entry name" value="MFS allantoate transporter"/>
    <property type="match status" value="1"/>
</dbReference>
<keyword evidence="2" id="KW-0813">Transport</keyword>
<dbReference type="AlphaFoldDB" id="A0A8H4WY16"/>
<feature type="transmembrane region" description="Helical" evidence="9">
    <location>
        <begin position="667"/>
        <end position="687"/>
    </location>
</feature>
<protein>
    <recommendedName>
        <fullName evidence="10">Major facilitator superfamily (MFS) profile domain-containing protein</fullName>
    </recommendedName>
</protein>
<reference evidence="11" key="2">
    <citation type="submission" date="2020-05" db="EMBL/GenBank/DDBJ databases">
        <authorList>
            <person name="Kim H.-S."/>
            <person name="Proctor R.H."/>
            <person name="Brown D.W."/>
        </authorList>
    </citation>
    <scope>NUCLEOTIDE SEQUENCE</scope>
    <source>
        <strain evidence="11">NRRL 45417</strain>
    </source>
</reference>
<keyword evidence="5 9" id="KW-0472">Membrane</keyword>
<dbReference type="SUPFAM" id="SSF103473">
    <property type="entry name" value="MFS general substrate transporter"/>
    <property type="match status" value="1"/>
</dbReference>
<dbReference type="Pfam" id="PF07690">
    <property type="entry name" value="MFS_1"/>
    <property type="match status" value="1"/>
</dbReference>
<comment type="caution">
    <text evidence="11">The sequence shown here is derived from an EMBL/GenBank/DDBJ whole genome shotgun (WGS) entry which is preliminary data.</text>
</comment>
<keyword evidence="12" id="KW-1185">Reference proteome</keyword>
<accession>A0A8H4WY16</accession>
<evidence type="ECO:0000256" key="2">
    <source>
        <dbReference type="ARBA" id="ARBA00022448"/>
    </source>
</evidence>
<dbReference type="Gene3D" id="1.20.1250.20">
    <property type="entry name" value="MFS general substrate transporter like domains"/>
    <property type="match status" value="1"/>
</dbReference>
<evidence type="ECO:0000313" key="12">
    <source>
        <dbReference type="Proteomes" id="UP000604273"/>
    </source>
</evidence>
<dbReference type="InterPro" id="IPR036259">
    <property type="entry name" value="MFS_trans_sf"/>
</dbReference>
<evidence type="ECO:0000256" key="8">
    <source>
        <dbReference type="SAM" id="MobiDB-lite"/>
    </source>
</evidence>
<feature type="domain" description="Major facilitator superfamily (MFS) profile" evidence="10">
    <location>
        <begin position="539"/>
        <end position="950"/>
    </location>
</feature>
<evidence type="ECO:0000259" key="10">
    <source>
        <dbReference type="PROSITE" id="PS50850"/>
    </source>
</evidence>
<feature type="transmembrane region" description="Helical" evidence="9">
    <location>
        <begin position="893"/>
        <end position="912"/>
    </location>
</feature>
<proteinExistence type="inferred from homology"/>
<feature type="transmembrane region" description="Helical" evidence="9">
    <location>
        <begin position="582"/>
        <end position="599"/>
    </location>
</feature>
<sequence length="993" mass="111361">MQPLAERRRGLGPIKQRERWTPRTIVPKIDDAVSEGSQSVTPPALTPAGEVQLSKGLPGDMSFDALAVSNEASASPTNFPELPPEDMINPIAIPQYPHDTSQLVLYPTPSFDILSLFPSFSFTNPTEPAPSIGSDDVQAMTFHSTVLAPMKSTRKAALSAHSIFLNFAVQNPMALHFLLAFSHSELAIHHGFSPRPPLESFLHFQNGSHLLSQALVTLSPTNHVAMMLSFLYIYMFWMRRDPLQVERLRELSISILAYVTTFSLDEVCANSSGRAGTSEPVTLSRILTYIYDRDVFCGFFGCGAAFADYVSQKHETRQRIWLLSRIPILPDQTETWFSQSSEPAVLGRWQEIRGKLDKIREEQNFLFTLSRDCAQQSIQPPLMALVAVTIFHALEIYLHRSRDTFFGETPVPADVERALQELVSAAYHTIPVGPVQLLERFQWALLIGGIETHDPVYRDWISASISDPVIKGVYNLVLSAKAPSARGISMAAVPLIVMEGKEMKESTPSYEMDVETRGTVDTLSVEEEKKLVRKIDMRLMPLLIVSYGLQYLDKTSLAYSAILGLREDLQLVGQQFSWASSIFYIGYLVASYPISLGFVKFPLGKYLSVLMFIWGVILTLHAVAHDYASLMVLRFFLGVFESAISPGFSLITGMWYTPHEHVSRHSFWFAGNASASMVGAMIAYGILSYHGPIEQWKMLFLIFGLITIAWSVLTFFFLPDSPVTAGFLSTSEREFAALRPKKFQRTTQTKKWDREQFIETMKDVKAWWFFFFSFIICIPNGGTTSFSTIVIKSFGYDEKQTILMGLPASAFQLTTVILVAVFTTYVRKSRHIALVLTYLMAIAGILMIKLLPTAEKLSRLAGFWLIMAVAPAFPLMLSLSASNIAGFTKKSTVMAMIFLGYCAGNLSGPQFFISTEAPGYHTAYTTIMVCYAITIALVVGVYFYLTWENRRRDNEQGVERDPEESRKVDLTEDGTLLQVDETDMQNKNFRYIL</sequence>
<feature type="transmembrane region" description="Helical" evidence="9">
    <location>
        <begin position="832"/>
        <end position="851"/>
    </location>
</feature>
<feature type="transmembrane region" description="Helical" evidence="9">
    <location>
        <begin position="863"/>
        <end position="881"/>
    </location>
</feature>
<dbReference type="EMBL" id="JABFAI010000131">
    <property type="protein sequence ID" value="KAF4953956.1"/>
    <property type="molecule type" value="Genomic_DNA"/>
</dbReference>
<evidence type="ECO:0000256" key="1">
    <source>
        <dbReference type="ARBA" id="ARBA00004141"/>
    </source>
</evidence>
<dbReference type="GO" id="GO:0016020">
    <property type="term" value="C:membrane"/>
    <property type="evidence" value="ECO:0007669"/>
    <property type="project" value="UniProtKB-SubCell"/>
</dbReference>
<dbReference type="Proteomes" id="UP000604273">
    <property type="component" value="Unassembled WGS sequence"/>
</dbReference>
<feature type="transmembrane region" description="Helical" evidence="9">
    <location>
        <begin position="766"/>
        <end position="790"/>
    </location>
</feature>
<dbReference type="PANTHER" id="PTHR43791:SF103">
    <property type="entry name" value="MAJOR FACILITATOR SUPERFAMILY (MFS) PROFILE DOMAIN-CONTAINING PROTEIN-RELATED"/>
    <property type="match status" value="1"/>
</dbReference>
<feature type="transmembrane region" description="Helical" evidence="9">
    <location>
        <begin position="606"/>
        <end position="624"/>
    </location>
</feature>
<dbReference type="PANTHER" id="PTHR43791">
    <property type="entry name" value="PERMEASE-RELATED"/>
    <property type="match status" value="1"/>
</dbReference>
<organism evidence="11 12">
    <name type="scientific">Fusarium gaditjirri</name>
    <dbReference type="NCBI Taxonomy" id="282569"/>
    <lineage>
        <taxon>Eukaryota</taxon>
        <taxon>Fungi</taxon>
        <taxon>Dikarya</taxon>
        <taxon>Ascomycota</taxon>
        <taxon>Pezizomycotina</taxon>
        <taxon>Sordariomycetes</taxon>
        <taxon>Hypocreomycetidae</taxon>
        <taxon>Hypocreales</taxon>
        <taxon>Nectriaceae</taxon>
        <taxon>Fusarium</taxon>
        <taxon>Fusarium nisikadoi species complex</taxon>
    </lineage>
</organism>
<evidence type="ECO:0000256" key="9">
    <source>
        <dbReference type="SAM" id="Phobius"/>
    </source>
</evidence>
<feature type="region of interest" description="Disordered" evidence="8">
    <location>
        <begin position="1"/>
        <end position="46"/>
    </location>
</feature>
<comment type="similarity">
    <text evidence="7">Belongs to the major facilitator superfamily. Allantoate permease family.</text>
</comment>
<evidence type="ECO:0000256" key="4">
    <source>
        <dbReference type="ARBA" id="ARBA00022989"/>
    </source>
</evidence>
<name>A0A8H4WY16_9HYPO</name>
<comment type="subcellular location">
    <subcellularLocation>
        <location evidence="1">Membrane</location>
        <topology evidence="1">Multi-pass membrane protein</topology>
    </subcellularLocation>
</comment>
<keyword evidence="6" id="KW-0325">Glycoprotein</keyword>
<evidence type="ECO:0000256" key="7">
    <source>
        <dbReference type="ARBA" id="ARBA00037968"/>
    </source>
</evidence>
<dbReference type="InterPro" id="IPR020846">
    <property type="entry name" value="MFS_dom"/>
</dbReference>
<evidence type="ECO:0000256" key="3">
    <source>
        <dbReference type="ARBA" id="ARBA00022692"/>
    </source>
</evidence>
<evidence type="ECO:0000256" key="6">
    <source>
        <dbReference type="ARBA" id="ARBA00023180"/>
    </source>
</evidence>
<feature type="compositionally biased region" description="Basic and acidic residues" evidence="8">
    <location>
        <begin position="1"/>
        <end position="21"/>
    </location>
</feature>
<evidence type="ECO:0000313" key="11">
    <source>
        <dbReference type="EMBL" id="KAF4953956.1"/>
    </source>
</evidence>
<gene>
    <name evidence="11" type="ORF">FGADI_5605</name>
</gene>
<reference evidence="11" key="1">
    <citation type="journal article" date="2020" name="BMC Genomics">
        <title>Correction to: Identification and distribution of gene clusters required for synthesis of sphingolipid metabolism inhibitors in diverse species of the filamentous fungus Fusarium.</title>
        <authorList>
            <person name="Kim H.S."/>
            <person name="Lohmar J.M."/>
            <person name="Busman M."/>
            <person name="Brown D.W."/>
            <person name="Naumann T.A."/>
            <person name="Divon H.H."/>
            <person name="Lysoe E."/>
            <person name="Uhlig S."/>
            <person name="Proctor R.H."/>
        </authorList>
    </citation>
    <scope>NUCLEOTIDE SEQUENCE</scope>
    <source>
        <strain evidence="11">NRRL 45417</strain>
    </source>
</reference>
<keyword evidence="3 9" id="KW-0812">Transmembrane</keyword>
<dbReference type="GO" id="GO:0022857">
    <property type="term" value="F:transmembrane transporter activity"/>
    <property type="evidence" value="ECO:0007669"/>
    <property type="project" value="InterPro"/>
</dbReference>
<dbReference type="PROSITE" id="PS50850">
    <property type="entry name" value="MFS"/>
    <property type="match status" value="1"/>
</dbReference>
<dbReference type="OrthoDB" id="6730379at2759"/>
<keyword evidence="4 9" id="KW-1133">Transmembrane helix</keyword>
<feature type="transmembrane region" description="Helical" evidence="9">
    <location>
        <begin position="802"/>
        <end position="825"/>
    </location>
</feature>